<reference evidence="1 2" key="1">
    <citation type="submission" date="2023-10" db="EMBL/GenBank/DDBJ databases">
        <title>Niallia locisalis sp.nov. isolated from a salt pond sample.</title>
        <authorList>
            <person name="Li X.-J."/>
            <person name="Dong L."/>
        </authorList>
    </citation>
    <scope>NUCLEOTIDE SEQUENCE [LARGE SCALE GENOMIC DNA]</scope>
    <source>
        <strain evidence="1 2">DSM 29761</strain>
    </source>
</reference>
<keyword evidence="2" id="KW-1185">Reference proteome</keyword>
<gene>
    <name evidence="1" type="ORF">R4Z09_30375</name>
</gene>
<dbReference type="EMBL" id="CP137640">
    <property type="protein sequence ID" value="WVX81400.1"/>
    <property type="molecule type" value="Genomic_DNA"/>
</dbReference>
<accession>A0ABZ2CFU4</accession>
<dbReference type="Pfam" id="PF07009">
    <property type="entry name" value="NusG_II"/>
    <property type="match status" value="1"/>
</dbReference>
<evidence type="ECO:0000313" key="2">
    <source>
        <dbReference type="Proteomes" id="UP001357223"/>
    </source>
</evidence>
<protein>
    <submittedName>
        <fullName evidence="1">NusG domain II-containing protein</fullName>
    </submittedName>
</protein>
<dbReference type="Proteomes" id="UP001357223">
    <property type="component" value="Chromosome"/>
</dbReference>
<dbReference type="CDD" id="cd09911">
    <property type="entry name" value="Lin0431_like"/>
    <property type="match status" value="1"/>
</dbReference>
<proteinExistence type="predicted"/>
<dbReference type="Gene3D" id="2.60.320.10">
    <property type="entry name" value="N-utilization substance G protein NusG, insert domain"/>
    <property type="match status" value="1"/>
</dbReference>
<evidence type="ECO:0000313" key="1">
    <source>
        <dbReference type="EMBL" id="WVX81400.1"/>
    </source>
</evidence>
<dbReference type="RefSeq" id="WP_338450328.1">
    <property type="nucleotide sequence ID" value="NZ_CP137640.1"/>
</dbReference>
<name>A0ABZ2CFU4_9BACI</name>
<organism evidence="1 2">
    <name type="scientific">Niallia oryzisoli</name>
    <dbReference type="NCBI Taxonomy" id="1737571"/>
    <lineage>
        <taxon>Bacteria</taxon>
        <taxon>Bacillati</taxon>
        <taxon>Bacillota</taxon>
        <taxon>Bacilli</taxon>
        <taxon>Bacillales</taxon>
        <taxon>Bacillaceae</taxon>
        <taxon>Niallia</taxon>
    </lineage>
</organism>
<dbReference type="InterPro" id="IPR038690">
    <property type="entry name" value="NusG_2_sf"/>
</dbReference>
<sequence>MKGFSTMIKRWDIIVTLVLVLLSFLPAVLFSYQQAGKISNVPNEVHGQTPSEGPVTVAVISVNNKEVRRITLSGNTKNEVFDVFSSDNDYNTVEVRGEEIRIKGANCADQVCVQFGFLSKPGETAVCLPHNFIIELETVGGSVIEDEPIISS</sequence>